<name>A0ABW7J2N2_9VIBR</name>
<comment type="caution">
    <text evidence="1">The sequence shown here is derived from an EMBL/GenBank/DDBJ whole genome shotgun (WGS) entry which is preliminary data.</text>
</comment>
<dbReference type="RefSeq" id="WP_394631647.1">
    <property type="nucleotide sequence ID" value="NZ_JBIHSE010000001.1"/>
</dbReference>
<dbReference type="Proteomes" id="UP001607221">
    <property type="component" value="Unassembled WGS sequence"/>
</dbReference>
<evidence type="ECO:0000313" key="1">
    <source>
        <dbReference type="EMBL" id="MFH0270389.1"/>
    </source>
</evidence>
<accession>A0ABW7J2N2</accession>
<organism evidence="1 2">
    <name type="scientific">Vibrio jasicida</name>
    <dbReference type="NCBI Taxonomy" id="766224"/>
    <lineage>
        <taxon>Bacteria</taxon>
        <taxon>Pseudomonadati</taxon>
        <taxon>Pseudomonadota</taxon>
        <taxon>Gammaproteobacteria</taxon>
        <taxon>Vibrionales</taxon>
        <taxon>Vibrionaceae</taxon>
        <taxon>Vibrio</taxon>
    </lineage>
</organism>
<reference evidence="1 2" key="1">
    <citation type="submission" date="2024-10" db="EMBL/GenBank/DDBJ databases">
        <authorList>
            <person name="Yibar A."/>
            <person name="Saticioglu I.B."/>
            <person name="Duman M."/>
            <person name="Ajmi N."/>
            <person name="Gurler F."/>
            <person name="Ay H."/>
            <person name="Onuk E."/>
            <person name="Guler S."/>
            <person name="Romalde J.L."/>
        </authorList>
    </citation>
    <scope>NUCLEOTIDE SEQUENCE [LARGE SCALE GENOMIC DNA]</scope>
    <source>
        <strain evidence="1 2">1-TCBS-A</strain>
    </source>
</reference>
<gene>
    <name evidence="1" type="primary">avs1c</name>
    <name evidence="1" type="ORF">ACGRHZ_03490</name>
</gene>
<keyword evidence="2" id="KW-1185">Reference proteome</keyword>
<proteinExistence type="predicted"/>
<sequence length="90" mass="10446">MNIGTYDTPETRSEFELRFHYMHNIMKQGKFHVGANVSMEGVLRVRKLPNGRIDFLSVDEQARLNANTMYHMRNFKIPDGIDNDKLTGES</sequence>
<protein>
    <submittedName>
        <fullName evidence="1">AVAST type 1 anti-phage system protein Avs1c</fullName>
    </submittedName>
</protein>
<evidence type="ECO:0000313" key="2">
    <source>
        <dbReference type="Proteomes" id="UP001607221"/>
    </source>
</evidence>
<dbReference type="EMBL" id="JBIHSE010000001">
    <property type="protein sequence ID" value="MFH0270389.1"/>
    <property type="molecule type" value="Genomic_DNA"/>
</dbReference>
<dbReference type="NCBIfam" id="NF041811">
    <property type="entry name" value="Avs1c"/>
    <property type="match status" value="1"/>
</dbReference>